<dbReference type="Pfam" id="PF00512">
    <property type="entry name" value="HisKA"/>
    <property type="match status" value="1"/>
</dbReference>
<feature type="transmembrane region" description="Helical" evidence="8">
    <location>
        <begin position="60"/>
        <end position="79"/>
    </location>
</feature>
<keyword evidence="6" id="KW-0418">Kinase</keyword>
<comment type="catalytic activity">
    <reaction evidence="1">
        <text>ATP + protein L-histidine = ADP + protein N-phospho-L-histidine.</text>
        <dbReference type="EC" id="2.7.13.3"/>
    </reaction>
</comment>
<dbReference type="SUPFAM" id="SSF47384">
    <property type="entry name" value="Homodimeric domain of signal transducing histidine kinase"/>
    <property type="match status" value="1"/>
</dbReference>
<dbReference type="OrthoDB" id="9813151at2"/>
<dbReference type="PROSITE" id="PS50885">
    <property type="entry name" value="HAMP"/>
    <property type="match status" value="1"/>
</dbReference>
<dbReference type="CDD" id="cd00082">
    <property type="entry name" value="HisKA"/>
    <property type="match status" value="1"/>
</dbReference>
<evidence type="ECO:0000256" key="5">
    <source>
        <dbReference type="ARBA" id="ARBA00022679"/>
    </source>
</evidence>
<keyword evidence="5" id="KW-0808">Transferase</keyword>
<sequence>MILRRIFMSFFLFILLTASLNIFIGHFSTQHLLHYFTLNFQNEVSQDVTRNFFLRSITRMNMLSAILSCVLALAFAYFVSRFFSAKIETLARAAHLIAQGQLEHRVPVSPNEVLGKLSADFNTMADHLQKGQQLRRQLQADVVHELRTPLAVSQGILDSLESKVIPWDERSLSSLQEEIGRMNRLVTDLHDLSKAETRQLSIQKELIYVGDLLERVQESFQETVRLAGVHFQVGLPPAESGALLYIDPDRTIQILLNLLHNALRYTPSGGMIQINLCLQIANNSPGINIMVTDTGTGIAPEHLPFIFDRFYRGDQSRSRQTGGSGLGLAIAKEYVELQGGQIMAASTLGAGTTIRLWLPVESELATVELK</sequence>
<evidence type="ECO:0000256" key="3">
    <source>
        <dbReference type="ARBA" id="ARBA00012438"/>
    </source>
</evidence>
<dbReference type="Gene3D" id="1.10.287.130">
    <property type="match status" value="1"/>
</dbReference>
<keyword evidence="12" id="KW-1185">Reference proteome</keyword>
<keyword evidence="8" id="KW-0472">Membrane</keyword>
<dbReference type="SMART" id="SM00387">
    <property type="entry name" value="HATPase_c"/>
    <property type="match status" value="1"/>
</dbReference>
<dbReference type="Proteomes" id="UP000294813">
    <property type="component" value="Unassembled WGS sequence"/>
</dbReference>
<dbReference type="Gene3D" id="3.30.565.10">
    <property type="entry name" value="Histidine kinase-like ATPase, C-terminal domain"/>
    <property type="match status" value="1"/>
</dbReference>
<evidence type="ECO:0000256" key="4">
    <source>
        <dbReference type="ARBA" id="ARBA00022553"/>
    </source>
</evidence>
<dbReference type="PRINTS" id="PR00344">
    <property type="entry name" value="BCTRLSENSOR"/>
</dbReference>
<keyword evidence="8" id="KW-1133">Transmembrane helix</keyword>
<dbReference type="InterPro" id="IPR003594">
    <property type="entry name" value="HATPase_dom"/>
</dbReference>
<dbReference type="PANTHER" id="PTHR45453:SF1">
    <property type="entry name" value="PHOSPHATE REGULON SENSOR PROTEIN PHOR"/>
    <property type="match status" value="1"/>
</dbReference>
<dbReference type="PROSITE" id="PS50109">
    <property type="entry name" value="HIS_KIN"/>
    <property type="match status" value="1"/>
</dbReference>
<dbReference type="GO" id="GO:0004721">
    <property type="term" value="F:phosphoprotein phosphatase activity"/>
    <property type="evidence" value="ECO:0007669"/>
    <property type="project" value="TreeGrafter"/>
</dbReference>
<evidence type="ECO:0000256" key="2">
    <source>
        <dbReference type="ARBA" id="ARBA00004370"/>
    </source>
</evidence>
<dbReference type="InterPro" id="IPR003660">
    <property type="entry name" value="HAMP_dom"/>
</dbReference>
<feature type="domain" description="HAMP" evidence="10">
    <location>
        <begin position="81"/>
        <end position="133"/>
    </location>
</feature>
<feature type="domain" description="Histidine kinase" evidence="9">
    <location>
        <begin position="141"/>
        <end position="362"/>
    </location>
</feature>
<dbReference type="InterPro" id="IPR036890">
    <property type="entry name" value="HATPase_C_sf"/>
</dbReference>
<dbReference type="SUPFAM" id="SSF55874">
    <property type="entry name" value="ATPase domain of HSP90 chaperone/DNA topoisomerase II/histidine kinase"/>
    <property type="match status" value="1"/>
</dbReference>
<dbReference type="Pfam" id="PF00672">
    <property type="entry name" value="HAMP"/>
    <property type="match status" value="1"/>
</dbReference>
<evidence type="ECO:0000259" key="10">
    <source>
        <dbReference type="PROSITE" id="PS50885"/>
    </source>
</evidence>
<dbReference type="GO" id="GO:0016036">
    <property type="term" value="P:cellular response to phosphate starvation"/>
    <property type="evidence" value="ECO:0007669"/>
    <property type="project" value="TreeGrafter"/>
</dbReference>
<dbReference type="RefSeq" id="WP_131917862.1">
    <property type="nucleotide sequence ID" value="NZ_JAOQNU010000002.1"/>
</dbReference>
<dbReference type="CDD" id="cd06225">
    <property type="entry name" value="HAMP"/>
    <property type="match status" value="1"/>
</dbReference>
<dbReference type="GO" id="GO:0000155">
    <property type="term" value="F:phosphorelay sensor kinase activity"/>
    <property type="evidence" value="ECO:0007669"/>
    <property type="project" value="InterPro"/>
</dbReference>
<gene>
    <name evidence="11" type="ORF">EDD73_10251</name>
</gene>
<dbReference type="EC" id="2.7.13.3" evidence="3"/>
<dbReference type="InterPro" id="IPR005467">
    <property type="entry name" value="His_kinase_dom"/>
</dbReference>
<evidence type="ECO:0000313" key="11">
    <source>
        <dbReference type="EMBL" id="TCP68656.1"/>
    </source>
</evidence>
<dbReference type="Gene3D" id="6.10.340.10">
    <property type="match status" value="1"/>
</dbReference>
<dbReference type="InterPro" id="IPR036097">
    <property type="entry name" value="HisK_dim/P_sf"/>
</dbReference>
<dbReference type="InterPro" id="IPR004358">
    <property type="entry name" value="Sig_transdc_His_kin-like_C"/>
</dbReference>
<dbReference type="EMBL" id="SLXT01000002">
    <property type="protein sequence ID" value="TCP68656.1"/>
    <property type="molecule type" value="Genomic_DNA"/>
</dbReference>
<accession>A0A4V2SY49</accession>
<dbReference type="GO" id="GO:0005886">
    <property type="term" value="C:plasma membrane"/>
    <property type="evidence" value="ECO:0007669"/>
    <property type="project" value="TreeGrafter"/>
</dbReference>
<comment type="caution">
    <text evidence="11">The sequence shown here is derived from an EMBL/GenBank/DDBJ whole genome shotgun (WGS) entry which is preliminary data.</text>
</comment>
<evidence type="ECO:0000256" key="1">
    <source>
        <dbReference type="ARBA" id="ARBA00000085"/>
    </source>
</evidence>
<keyword evidence="8" id="KW-0812">Transmembrane</keyword>
<dbReference type="AlphaFoldDB" id="A0A4V2SY49"/>
<dbReference type="SMART" id="SM00388">
    <property type="entry name" value="HisKA"/>
    <property type="match status" value="1"/>
</dbReference>
<comment type="subcellular location">
    <subcellularLocation>
        <location evidence="2">Membrane</location>
    </subcellularLocation>
</comment>
<dbReference type="FunFam" id="3.30.565.10:FF:000006">
    <property type="entry name" value="Sensor histidine kinase WalK"/>
    <property type="match status" value="1"/>
</dbReference>
<evidence type="ECO:0000259" key="9">
    <source>
        <dbReference type="PROSITE" id="PS50109"/>
    </source>
</evidence>
<evidence type="ECO:0000256" key="8">
    <source>
        <dbReference type="SAM" id="Phobius"/>
    </source>
</evidence>
<dbReference type="SUPFAM" id="SSF158472">
    <property type="entry name" value="HAMP domain-like"/>
    <property type="match status" value="1"/>
</dbReference>
<dbReference type="Pfam" id="PF02518">
    <property type="entry name" value="HATPase_c"/>
    <property type="match status" value="1"/>
</dbReference>
<evidence type="ECO:0000256" key="6">
    <source>
        <dbReference type="ARBA" id="ARBA00022777"/>
    </source>
</evidence>
<keyword evidence="7" id="KW-0902">Two-component regulatory system</keyword>
<evidence type="ECO:0000256" key="7">
    <source>
        <dbReference type="ARBA" id="ARBA00023012"/>
    </source>
</evidence>
<dbReference type="PANTHER" id="PTHR45453">
    <property type="entry name" value="PHOSPHATE REGULON SENSOR PROTEIN PHOR"/>
    <property type="match status" value="1"/>
</dbReference>
<evidence type="ECO:0000313" key="12">
    <source>
        <dbReference type="Proteomes" id="UP000294813"/>
    </source>
</evidence>
<reference evidence="11 12" key="1">
    <citation type="submission" date="2019-03" db="EMBL/GenBank/DDBJ databases">
        <title>Genomic Encyclopedia of Type Strains, Phase IV (KMG-IV): sequencing the most valuable type-strain genomes for metagenomic binning, comparative biology and taxonomic classification.</title>
        <authorList>
            <person name="Goeker M."/>
        </authorList>
    </citation>
    <scope>NUCLEOTIDE SEQUENCE [LARGE SCALE GENOMIC DNA]</scope>
    <source>
        <strain evidence="11 12">DSM 11170</strain>
    </source>
</reference>
<proteinExistence type="predicted"/>
<protein>
    <recommendedName>
        <fullName evidence="3">histidine kinase</fullName>
        <ecNumber evidence="3">2.7.13.3</ecNumber>
    </recommendedName>
</protein>
<dbReference type="InterPro" id="IPR050351">
    <property type="entry name" value="BphY/WalK/GraS-like"/>
</dbReference>
<feature type="transmembrane region" description="Helical" evidence="8">
    <location>
        <begin position="6"/>
        <end position="24"/>
    </location>
</feature>
<dbReference type="InterPro" id="IPR003661">
    <property type="entry name" value="HisK_dim/P_dom"/>
</dbReference>
<organism evidence="11 12">
    <name type="scientific">Heliophilum fasciatum</name>
    <dbReference type="NCBI Taxonomy" id="35700"/>
    <lineage>
        <taxon>Bacteria</taxon>
        <taxon>Bacillati</taxon>
        <taxon>Bacillota</taxon>
        <taxon>Clostridia</taxon>
        <taxon>Eubacteriales</taxon>
        <taxon>Heliobacteriaceae</taxon>
        <taxon>Heliophilum</taxon>
    </lineage>
</organism>
<name>A0A4V2SY49_9FIRM</name>
<keyword evidence="4" id="KW-0597">Phosphoprotein</keyword>
<dbReference type="SMART" id="SM00304">
    <property type="entry name" value="HAMP"/>
    <property type="match status" value="1"/>
</dbReference>